<keyword evidence="3" id="KW-1185">Reference proteome</keyword>
<dbReference type="Proteomes" id="UP000886520">
    <property type="component" value="Chromosome 21"/>
</dbReference>
<evidence type="ECO:0000259" key="1">
    <source>
        <dbReference type="Pfam" id="PF14780"/>
    </source>
</evidence>
<reference evidence="2" key="1">
    <citation type="submission" date="2021-01" db="EMBL/GenBank/DDBJ databases">
        <title>Adiantum capillus-veneris genome.</title>
        <authorList>
            <person name="Fang Y."/>
            <person name="Liao Q."/>
        </authorList>
    </citation>
    <scope>NUCLEOTIDE SEQUENCE</scope>
    <source>
        <strain evidence="2">H3</strain>
        <tissue evidence="2">Leaf</tissue>
    </source>
</reference>
<dbReference type="AlphaFoldDB" id="A0A9D4U8B9"/>
<comment type="caution">
    <text evidence="2">The sequence shown here is derived from an EMBL/GenBank/DDBJ whole genome shotgun (WGS) entry which is preliminary data.</text>
</comment>
<dbReference type="InterPro" id="IPR027951">
    <property type="entry name" value="Nepro_N"/>
</dbReference>
<proteinExistence type="predicted"/>
<name>A0A9D4U8B9_ADICA</name>
<sequence length="355" mass="40069">MEPTLPSIKSRLQEAFLQLTNESTIFERLMYKNVNQHRRALYFRRLCQVRRDLRLLQLVKLTELIQNILQCIENNSRNLSLQEGGQQSKETKLEVVDMRRRLYGVAKLLDQMYDPILNASLQVAGLLGQTFFMPFALTALSMLARLRVFILQCLQDVLTIFNTFSEWASKKELIDHNFQALPISVTCKWDGERLFLAATSTHHQHDSVNKGFVEDQHGHKYTVFKSPVLGDTGAEDDGAPNEGVIEIMQSPGLTATVKEADSIGRYTTNNPQTPILEDSLPPNQGANVLPSLPPRENNAKADHFMSVPKVAYVSVLPTTNVEVEKEETPPLKKQKTDSLFDMLLGLGDGTQRSLF</sequence>
<evidence type="ECO:0000313" key="3">
    <source>
        <dbReference type="Proteomes" id="UP000886520"/>
    </source>
</evidence>
<protein>
    <recommendedName>
        <fullName evidence="1">Nucleolus and neural progenitor protein-like N-terminal domain-containing protein</fullName>
    </recommendedName>
</protein>
<dbReference type="OrthoDB" id="114080at2759"/>
<accession>A0A9D4U8B9</accession>
<dbReference type="Pfam" id="PF14780">
    <property type="entry name" value="NEPRO_N"/>
    <property type="match status" value="1"/>
</dbReference>
<dbReference type="PANTHER" id="PTHR34786">
    <property type="entry name" value="OS09G0504900 PROTEIN"/>
    <property type="match status" value="1"/>
</dbReference>
<dbReference type="EMBL" id="JABFUD020000021">
    <property type="protein sequence ID" value="KAI5063328.1"/>
    <property type="molecule type" value="Genomic_DNA"/>
</dbReference>
<dbReference type="PANTHER" id="PTHR34786:SF1">
    <property type="entry name" value="OS09G0504900 PROTEIN"/>
    <property type="match status" value="1"/>
</dbReference>
<evidence type="ECO:0000313" key="2">
    <source>
        <dbReference type="EMBL" id="KAI5063328.1"/>
    </source>
</evidence>
<organism evidence="2 3">
    <name type="scientific">Adiantum capillus-veneris</name>
    <name type="common">Maidenhair fern</name>
    <dbReference type="NCBI Taxonomy" id="13818"/>
    <lineage>
        <taxon>Eukaryota</taxon>
        <taxon>Viridiplantae</taxon>
        <taxon>Streptophyta</taxon>
        <taxon>Embryophyta</taxon>
        <taxon>Tracheophyta</taxon>
        <taxon>Polypodiopsida</taxon>
        <taxon>Polypodiidae</taxon>
        <taxon>Polypodiales</taxon>
        <taxon>Pteridineae</taxon>
        <taxon>Pteridaceae</taxon>
        <taxon>Vittarioideae</taxon>
        <taxon>Adiantum</taxon>
    </lineage>
</organism>
<feature type="domain" description="Nucleolus and neural progenitor protein-like N-terminal" evidence="1">
    <location>
        <begin position="12"/>
        <end position="162"/>
    </location>
</feature>
<gene>
    <name evidence="2" type="ORF">GOP47_0021875</name>
</gene>